<proteinExistence type="predicted"/>
<accession>A0ABV8XX39</accession>
<evidence type="ECO:0000313" key="3">
    <source>
        <dbReference type="Proteomes" id="UP001595965"/>
    </source>
</evidence>
<feature type="domain" description="Bacterial bifunctional deaminase-reductase C-terminal" evidence="1">
    <location>
        <begin position="8"/>
        <end position="168"/>
    </location>
</feature>
<protein>
    <submittedName>
        <fullName evidence="2">Dihydrofolate reductase family protein</fullName>
    </submittedName>
</protein>
<keyword evidence="3" id="KW-1185">Reference proteome</keyword>
<reference evidence="3" key="1">
    <citation type="journal article" date="2019" name="Int. J. Syst. Evol. Microbiol.">
        <title>The Global Catalogue of Microorganisms (GCM) 10K type strain sequencing project: providing services to taxonomists for standard genome sequencing and annotation.</title>
        <authorList>
            <consortium name="The Broad Institute Genomics Platform"/>
            <consortium name="The Broad Institute Genome Sequencing Center for Infectious Disease"/>
            <person name="Wu L."/>
            <person name="Ma J."/>
        </authorList>
    </citation>
    <scope>NUCLEOTIDE SEQUENCE [LARGE SCALE GENOMIC DNA]</scope>
    <source>
        <strain evidence="3">CGMCC 1.12125</strain>
    </source>
</reference>
<dbReference type="InterPro" id="IPR002734">
    <property type="entry name" value="RibDG_C"/>
</dbReference>
<dbReference type="EMBL" id="JBHSEN010000001">
    <property type="protein sequence ID" value="MFC4429142.1"/>
    <property type="molecule type" value="Genomic_DNA"/>
</dbReference>
<dbReference type="Gene3D" id="3.40.430.10">
    <property type="entry name" value="Dihydrofolate Reductase, subunit A"/>
    <property type="match status" value="1"/>
</dbReference>
<dbReference type="SUPFAM" id="SSF53597">
    <property type="entry name" value="Dihydrofolate reductase-like"/>
    <property type="match status" value="1"/>
</dbReference>
<organism evidence="2 3">
    <name type="scientific">Citricoccus alkalitolerans</name>
    <dbReference type="NCBI Taxonomy" id="246603"/>
    <lineage>
        <taxon>Bacteria</taxon>
        <taxon>Bacillati</taxon>
        <taxon>Actinomycetota</taxon>
        <taxon>Actinomycetes</taxon>
        <taxon>Micrococcales</taxon>
        <taxon>Micrococcaceae</taxon>
        <taxon>Citricoccus</taxon>
    </lineage>
</organism>
<name>A0ABV8XX39_9MICC</name>
<gene>
    <name evidence="2" type="ORF">ACFO0K_05545</name>
</gene>
<evidence type="ECO:0000313" key="2">
    <source>
        <dbReference type="EMBL" id="MFC4429142.1"/>
    </source>
</evidence>
<dbReference type="Pfam" id="PF01872">
    <property type="entry name" value="RibD_C"/>
    <property type="match status" value="1"/>
</dbReference>
<dbReference type="InterPro" id="IPR024072">
    <property type="entry name" value="DHFR-like_dom_sf"/>
</dbReference>
<comment type="caution">
    <text evidence="2">The sequence shown here is derived from an EMBL/GenBank/DDBJ whole genome shotgun (WGS) entry which is preliminary data.</text>
</comment>
<dbReference type="RefSeq" id="WP_344228890.1">
    <property type="nucleotide sequence ID" value="NZ_BAAALH010000002.1"/>
</dbReference>
<dbReference type="Proteomes" id="UP001595965">
    <property type="component" value="Unassembled WGS sequence"/>
</dbReference>
<evidence type="ECO:0000259" key="1">
    <source>
        <dbReference type="Pfam" id="PF01872"/>
    </source>
</evidence>
<sequence length="196" mass="21417">MGQLGYFSIGSLDGFIADPSGDFSWAEPDEEVHQYANDQLLGVDLHLYGRLTYDLMTVWETDPDFAAANRLYSEFAERWIDADKIVYSSTLEEPVTRRTRLAKAFDPEAVRALKDSTPGDLMIAGPTLAAHALRAGLVDVVDQVLLPIVIGGGLPVYPAGLRIDLELLDERRFDGGAVAVRHRVVGPAQTSWTTAG</sequence>